<sequence>MSVRVERRIPAAPERVFAVLADGWSYPLWVVGATHMRDVDETFPAVGSRLHHSVGSWPLQIEDDTEVLACTPAELLELRGYAWPAGAARIRIEVRPDAAGSLVVMTENAERGPARLIPGVVQQALLVPRNRESLARLAAVVCERG</sequence>
<dbReference type="Proteomes" id="UP000198967">
    <property type="component" value="Unassembled WGS sequence"/>
</dbReference>
<dbReference type="CDD" id="cd07812">
    <property type="entry name" value="SRPBCC"/>
    <property type="match status" value="1"/>
</dbReference>
<dbReference type="Gene3D" id="3.30.530.20">
    <property type="match status" value="1"/>
</dbReference>
<accession>A0A1G7G9N8</accession>
<keyword evidence="2" id="KW-1185">Reference proteome</keyword>
<dbReference type="Pfam" id="PF10604">
    <property type="entry name" value="Polyketide_cyc2"/>
    <property type="match status" value="1"/>
</dbReference>
<dbReference type="AlphaFoldDB" id="A0A1G7G9N8"/>
<evidence type="ECO:0000313" key="2">
    <source>
        <dbReference type="Proteomes" id="UP000198967"/>
    </source>
</evidence>
<dbReference type="InterPro" id="IPR019587">
    <property type="entry name" value="Polyketide_cyclase/dehydratase"/>
</dbReference>
<protein>
    <submittedName>
        <fullName evidence="1">Polyketide cyclase / dehydrase and lipid transport</fullName>
    </submittedName>
</protein>
<evidence type="ECO:0000313" key="1">
    <source>
        <dbReference type="EMBL" id="SDE84864.1"/>
    </source>
</evidence>
<proteinExistence type="predicted"/>
<dbReference type="OrthoDB" id="4483486at2"/>
<dbReference type="RefSeq" id="WP_093076778.1">
    <property type="nucleotide sequence ID" value="NZ_FNBE01000002.1"/>
</dbReference>
<name>A0A1G7G9N8_PSEOR</name>
<gene>
    <name evidence="1" type="ORF">SAMN05216377_102269</name>
</gene>
<dbReference type="InterPro" id="IPR023393">
    <property type="entry name" value="START-like_dom_sf"/>
</dbReference>
<dbReference type="STRING" id="366584.SAMN05216377_102269"/>
<reference evidence="1 2" key="1">
    <citation type="submission" date="2016-10" db="EMBL/GenBank/DDBJ databases">
        <authorList>
            <person name="de Groot N.N."/>
        </authorList>
    </citation>
    <scope>NUCLEOTIDE SEQUENCE [LARGE SCALE GENOMIC DNA]</scope>
    <source>
        <strain evidence="1 2">CGMCC 4.3143</strain>
    </source>
</reference>
<organism evidence="1 2">
    <name type="scientific">Pseudonocardia oroxyli</name>
    <dbReference type="NCBI Taxonomy" id="366584"/>
    <lineage>
        <taxon>Bacteria</taxon>
        <taxon>Bacillati</taxon>
        <taxon>Actinomycetota</taxon>
        <taxon>Actinomycetes</taxon>
        <taxon>Pseudonocardiales</taxon>
        <taxon>Pseudonocardiaceae</taxon>
        <taxon>Pseudonocardia</taxon>
    </lineage>
</organism>
<dbReference type="EMBL" id="FNBE01000002">
    <property type="protein sequence ID" value="SDE84864.1"/>
    <property type="molecule type" value="Genomic_DNA"/>
</dbReference>
<dbReference type="SUPFAM" id="SSF55961">
    <property type="entry name" value="Bet v1-like"/>
    <property type="match status" value="1"/>
</dbReference>